<proteinExistence type="predicted"/>
<dbReference type="EMBL" id="BGZK01001479">
    <property type="protein sequence ID" value="GBP80736.1"/>
    <property type="molecule type" value="Genomic_DNA"/>
</dbReference>
<name>A0A4C1YWV1_EUMVA</name>
<evidence type="ECO:0000313" key="3">
    <source>
        <dbReference type="Proteomes" id="UP000299102"/>
    </source>
</evidence>
<sequence>MLAALSPRLDPNRNSNNTSGVRKQKRAISTKPSKVRGGRRVGAAGRAARVGGRCTPLYDSEGRTLSARCVHPTNVPRLRLYLYLNDGRSFSPSHGAAALYRIELEKCEVRVSSEARARHLARFERANETNGADKRRADCFYLPSKLYDKSALFRVAVSSF</sequence>
<dbReference type="Proteomes" id="UP000299102">
    <property type="component" value="Unassembled WGS sequence"/>
</dbReference>
<feature type="region of interest" description="Disordered" evidence="1">
    <location>
        <begin position="1"/>
        <end position="42"/>
    </location>
</feature>
<evidence type="ECO:0000256" key="1">
    <source>
        <dbReference type="SAM" id="MobiDB-lite"/>
    </source>
</evidence>
<reference evidence="2 3" key="1">
    <citation type="journal article" date="2019" name="Commun. Biol.">
        <title>The bagworm genome reveals a unique fibroin gene that provides high tensile strength.</title>
        <authorList>
            <person name="Kono N."/>
            <person name="Nakamura H."/>
            <person name="Ohtoshi R."/>
            <person name="Tomita M."/>
            <person name="Numata K."/>
            <person name="Arakawa K."/>
        </authorList>
    </citation>
    <scope>NUCLEOTIDE SEQUENCE [LARGE SCALE GENOMIC DNA]</scope>
</reference>
<keyword evidence="3" id="KW-1185">Reference proteome</keyword>
<feature type="compositionally biased region" description="Polar residues" evidence="1">
    <location>
        <begin position="12"/>
        <end position="21"/>
    </location>
</feature>
<protein>
    <submittedName>
        <fullName evidence="2">Uncharacterized protein</fullName>
    </submittedName>
</protein>
<feature type="compositionally biased region" description="Basic residues" evidence="1">
    <location>
        <begin position="22"/>
        <end position="39"/>
    </location>
</feature>
<comment type="caution">
    <text evidence="2">The sequence shown here is derived from an EMBL/GenBank/DDBJ whole genome shotgun (WGS) entry which is preliminary data.</text>
</comment>
<accession>A0A4C1YWV1</accession>
<evidence type="ECO:0000313" key="2">
    <source>
        <dbReference type="EMBL" id="GBP80736.1"/>
    </source>
</evidence>
<gene>
    <name evidence="2" type="ORF">EVAR_89313_1</name>
</gene>
<dbReference type="AlphaFoldDB" id="A0A4C1YWV1"/>
<organism evidence="2 3">
    <name type="scientific">Eumeta variegata</name>
    <name type="common">Bagworm moth</name>
    <name type="synonym">Eumeta japonica</name>
    <dbReference type="NCBI Taxonomy" id="151549"/>
    <lineage>
        <taxon>Eukaryota</taxon>
        <taxon>Metazoa</taxon>
        <taxon>Ecdysozoa</taxon>
        <taxon>Arthropoda</taxon>
        <taxon>Hexapoda</taxon>
        <taxon>Insecta</taxon>
        <taxon>Pterygota</taxon>
        <taxon>Neoptera</taxon>
        <taxon>Endopterygota</taxon>
        <taxon>Lepidoptera</taxon>
        <taxon>Glossata</taxon>
        <taxon>Ditrysia</taxon>
        <taxon>Tineoidea</taxon>
        <taxon>Psychidae</taxon>
        <taxon>Oiketicinae</taxon>
        <taxon>Eumeta</taxon>
    </lineage>
</organism>